<reference evidence="2 3" key="1">
    <citation type="submission" date="2016-11" db="UniProtKB">
        <authorList>
            <consortium name="WormBaseParasite"/>
        </authorList>
    </citation>
    <scope>IDENTIFICATION</scope>
</reference>
<dbReference type="AlphaFoldDB" id="A0A1I8J8L1"/>
<sequence length="73" mass="7814">PAAPGEQQQAVLSVVTAHLPVAAFKHTERAVEIQRPDDDLFRHGPENEALLLPPPVKKLKSGAVNTVSDRPGT</sequence>
<evidence type="ECO:0000313" key="2">
    <source>
        <dbReference type="WBParaSite" id="maker-uti_cns_0046135-snap-gene-0.7-mRNA-1"/>
    </source>
</evidence>
<dbReference type="Proteomes" id="UP000095280">
    <property type="component" value="Unplaced"/>
</dbReference>
<keyword evidence="1" id="KW-1185">Reference proteome</keyword>
<proteinExistence type="predicted"/>
<accession>A0A1I8J8L1</accession>
<dbReference type="WBParaSite" id="maker-uti_cns_0046137-snap-gene-0.5-mRNA-1">
    <property type="protein sequence ID" value="maker-uti_cns_0046137-snap-gene-0.5-mRNA-1"/>
    <property type="gene ID" value="maker-uti_cns_0046137-snap-gene-0.5"/>
</dbReference>
<protein>
    <submittedName>
        <fullName evidence="2 3">PSD3 protein</fullName>
    </submittedName>
</protein>
<organism evidence="1 3">
    <name type="scientific">Macrostomum lignano</name>
    <dbReference type="NCBI Taxonomy" id="282301"/>
    <lineage>
        <taxon>Eukaryota</taxon>
        <taxon>Metazoa</taxon>
        <taxon>Spiralia</taxon>
        <taxon>Lophotrochozoa</taxon>
        <taxon>Platyhelminthes</taxon>
        <taxon>Rhabditophora</taxon>
        <taxon>Macrostomorpha</taxon>
        <taxon>Macrostomida</taxon>
        <taxon>Macrostomidae</taxon>
        <taxon>Macrostomum</taxon>
    </lineage>
</organism>
<evidence type="ECO:0000313" key="3">
    <source>
        <dbReference type="WBParaSite" id="maker-uti_cns_0046137-snap-gene-0.5-mRNA-1"/>
    </source>
</evidence>
<name>A0A1I8J8L1_9PLAT</name>
<evidence type="ECO:0000313" key="1">
    <source>
        <dbReference type="Proteomes" id="UP000095280"/>
    </source>
</evidence>
<dbReference type="WBParaSite" id="maker-uti_cns_0046135-snap-gene-0.7-mRNA-1">
    <property type="protein sequence ID" value="maker-uti_cns_0046135-snap-gene-0.7-mRNA-1"/>
    <property type="gene ID" value="maker-uti_cns_0046135-snap-gene-0.7"/>
</dbReference>